<dbReference type="Proteomes" id="UP000267945">
    <property type="component" value="Chromosome"/>
</dbReference>
<dbReference type="InterPro" id="IPR002559">
    <property type="entry name" value="Transposase_11"/>
</dbReference>
<proteinExistence type="predicted"/>
<dbReference type="GO" id="GO:0006313">
    <property type="term" value="P:DNA transposition"/>
    <property type="evidence" value="ECO:0007669"/>
    <property type="project" value="InterPro"/>
</dbReference>
<dbReference type="Pfam" id="PF01609">
    <property type="entry name" value="DDE_Tnp_1"/>
    <property type="match status" value="1"/>
</dbReference>
<evidence type="ECO:0000259" key="1">
    <source>
        <dbReference type="Pfam" id="PF01609"/>
    </source>
</evidence>
<gene>
    <name evidence="2" type="ORF">LH5_00716</name>
</gene>
<dbReference type="Gene3D" id="3.90.350.10">
    <property type="entry name" value="Transposase Inhibitor Protein From Tn5, Chain A, domain 1"/>
    <property type="match status" value="1"/>
</dbReference>
<dbReference type="AlphaFoldDB" id="A0A3S8SAX3"/>
<reference evidence="2 3" key="1">
    <citation type="submission" date="2017-02" db="EMBL/GenBank/DDBJ databases">
        <title>Complete genome sequence of Lactobacillus helveticus.</title>
        <authorList>
            <person name="Kim J.F."/>
            <person name="Chung Y."/>
            <person name="Kwak M."/>
        </authorList>
    </citation>
    <scope>NUCLEOTIDE SEQUENCE [LARGE SCALE GENOMIC DNA]</scope>
    <source>
        <strain evidence="2 3">LH5</strain>
    </source>
</reference>
<dbReference type="EMBL" id="CP019581">
    <property type="protein sequence ID" value="AZK90976.1"/>
    <property type="molecule type" value="Genomic_DNA"/>
</dbReference>
<name>A0A3S8SAX3_LACHE</name>
<dbReference type="InterPro" id="IPR012337">
    <property type="entry name" value="RNaseH-like_sf"/>
</dbReference>
<evidence type="ECO:0000313" key="2">
    <source>
        <dbReference type="EMBL" id="AZK90976.1"/>
    </source>
</evidence>
<sequence>MNVWLPPKRGSKGKYLVLATTQYKLHPQEIIQLYGRRWKIETYFKAAKQYLALNKSQIQSYDGQCGYIAVTALTYDLLAWPERQSIDDRTLGDLFYLMNEALPDLAFEEALVYLLTALKEVKAEISATVEQILDNFIKLLPVFMQKQLLRTA</sequence>
<protein>
    <submittedName>
        <fullName evidence="2">Transposase DDE domain protein</fullName>
    </submittedName>
</protein>
<organism evidence="2 3">
    <name type="scientific">Lactobacillus helveticus</name>
    <name type="common">Lactobacillus suntoryeus</name>
    <dbReference type="NCBI Taxonomy" id="1587"/>
    <lineage>
        <taxon>Bacteria</taxon>
        <taxon>Bacillati</taxon>
        <taxon>Bacillota</taxon>
        <taxon>Bacilli</taxon>
        <taxon>Lactobacillales</taxon>
        <taxon>Lactobacillaceae</taxon>
        <taxon>Lactobacillus</taxon>
    </lineage>
</organism>
<evidence type="ECO:0000313" key="3">
    <source>
        <dbReference type="Proteomes" id="UP000267945"/>
    </source>
</evidence>
<dbReference type="GO" id="GO:0003677">
    <property type="term" value="F:DNA binding"/>
    <property type="evidence" value="ECO:0007669"/>
    <property type="project" value="InterPro"/>
</dbReference>
<accession>A0A3S8SAX3</accession>
<feature type="domain" description="Transposase IS4-like" evidence="1">
    <location>
        <begin position="18"/>
        <end position="75"/>
    </location>
</feature>
<dbReference type="GO" id="GO:0004803">
    <property type="term" value="F:transposase activity"/>
    <property type="evidence" value="ECO:0007669"/>
    <property type="project" value="InterPro"/>
</dbReference>
<dbReference type="SUPFAM" id="SSF53098">
    <property type="entry name" value="Ribonuclease H-like"/>
    <property type="match status" value="1"/>
</dbReference>